<dbReference type="Proteomes" id="UP001187192">
    <property type="component" value="Unassembled WGS sequence"/>
</dbReference>
<reference evidence="3" key="1">
    <citation type="submission" date="2023-07" db="EMBL/GenBank/DDBJ databases">
        <title>draft genome sequence of fig (Ficus carica).</title>
        <authorList>
            <person name="Takahashi T."/>
            <person name="Nishimura K."/>
        </authorList>
    </citation>
    <scope>NUCLEOTIDE SEQUENCE</scope>
</reference>
<dbReference type="GO" id="GO:0003714">
    <property type="term" value="F:transcription corepressor activity"/>
    <property type="evidence" value="ECO:0007669"/>
    <property type="project" value="InterPro"/>
</dbReference>
<feature type="repeat" description="WD" evidence="1">
    <location>
        <begin position="395"/>
        <end position="429"/>
    </location>
</feature>
<dbReference type="PANTHER" id="PTHR44376">
    <property type="entry name" value="TRANSCRIPTIONAL REGULATOR OF FILAMENTOUS GROWTH FLO8"/>
    <property type="match status" value="1"/>
</dbReference>
<dbReference type="InterPro" id="IPR044716">
    <property type="entry name" value="LEUNIG-like"/>
</dbReference>
<accession>A0AA88AF69</accession>
<evidence type="ECO:0000313" key="3">
    <source>
        <dbReference type="EMBL" id="GMN50775.1"/>
    </source>
</evidence>
<feature type="repeat" description="WD" evidence="1">
    <location>
        <begin position="352"/>
        <end position="393"/>
    </location>
</feature>
<evidence type="ECO:0000256" key="1">
    <source>
        <dbReference type="PROSITE-ProRule" id="PRU00221"/>
    </source>
</evidence>
<dbReference type="InterPro" id="IPR015943">
    <property type="entry name" value="WD40/YVTN_repeat-like_dom_sf"/>
</dbReference>
<comment type="caution">
    <text evidence="3">The sequence shown here is derived from an EMBL/GenBank/DDBJ whole genome shotgun (WGS) entry which is preliminary data.</text>
</comment>
<dbReference type="PROSITE" id="PS50896">
    <property type="entry name" value="LISH"/>
    <property type="match status" value="1"/>
</dbReference>
<dbReference type="PANTHER" id="PTHR44376:SF8">
    <property type="entry name" value="TRANSCRIPTIONAL COREPRESSOR LEUNIG-LIKE"/>
    <property type="match status" value="1"/>
</dbReference>
<name>A0AA88AF69_FICCA</name>
<keyword evidence="1" id="KW-0853">WD repeat</keyword>
<feature type="region of interest" description="Disordered" evidence="2">
    <location>
        <begin position="85"/>
        <end position="120"/>
    </location>
</feature>
<dbReference type="InterPro" id="IPR001680">
    <property type="entry name" value="WD40_rpt"/>
</dbReference>
<dbReference type="AlphaFoldDB" id="A0AA88AF69"/>
<keyword evidence="4" id="KW-1185">Reference proteome</keyword>
<dbReference type="SUPFAM" id="SSF50978">
    <property type="entry name" value="WD40 repeat-like"/>
    <property type="match status" value="1"/>
</dbReference>
<dbReference type="Gene3D" id="2.130.10.10">
    <property type="entry name" value="YVTN repeat-like/Quinoprotein amine dehydrogenase"/>
    <property type="match status" value="1"/>
</dbReference>
<feature type="compositionally biased region" description="Polar residues" evidence="2">
    <location>
        <begin position="204"/>
        <end position="225"/>
    </location>
</feature>
<dbReference type="Pfam" id="PF00400">
    <property type="entry name" value="WD40"/>
    <property type="match status" value="3"/>
</dbReference>
<dbReference type="EMBL" id="BTGU01000035">
    <property type="protein sequence ID" value="GMN50775.1"/>
    <property type="molecule type" value="Genomic_DNA"/>
</dbReference>
<proteinExistence type="predicted"/>
<dbReference type="PROSITE" id="PS50294">
    <property type="entry name" value="WD_REPEATS_REGION"/>
    <property type="match status" value="2"/>
</dbReference>
<evidence type="ECO:0000313" key="4">
    <source>
        <dbReference type="Proteomes" id="UP001187192"/>
    </source>
</evidence>
<dbReference type="InterPro" id="IPR036322">
    <property type="entry name" value="WD40_repeat_dom_sf"/>
</dbReference>
<sequence length="535" mass="59647">MASGEDWNPEEMLHLYLYDYMMKKKMHKAAAIFKKEQSAEHSSSANEFDNRQIWPSEPDATNLIEHLAEQFDIDLDQPAIINSVPTSPSNLVPPGFEQDQAQGNGTGLTRPSSPMDPEISSLLNDFFTTAELQDAEMSQGVNPVTPNGLPENGPNGEQQIREPALTEHQQPVSLQGQPCTPARQTFGPGNPANYHTFSRRHILTSETGGKDQQANSETTSSKFQTTTALKRTAGQQNQRDQPEQQHILDDHVKANGNGFAAEKVDSFVSLDSEDSNSPHSPVNEPKSDSTFGAETEKYKGGFRFKEIACHTTSKKELFCCDFSSDGKLLASAGFEQKVFVWNVETSCHNTSFERHRDAITDIRFKPGSSTVATSSLDQTVKIWDAARPKTSHHHLRGHSDQVMSVDFHPRSINILCSCDYKDEIRFWNLVDSPTCIHTFKGAKKQVRFQPKFGKLLATASDNVVSLFDVETKTRQLSWKVKNWFDKLQVMELWDTECHYSTLAPSHDGLVAGLAQSKQTSMVASVGHEGSVKLWK</sequence>
<gene>
    <name evidence="3" type="ORF">TIFTF001_019931</name>
</gene>
<dbReference type="PROSITE" id="PS50082">
    <property type="entry name" value="WD_REPEATS_2"/>
    <property type="match status" value="3"/>
</dbReference>
<feature type="repeat" description="WD" evidence="1">
    <location>
        <begin position="503"/>
        <end position="535"/>
    </location>
</feature>
<dbReference type="SMART" id="SM00320">
    <property type="entry name" value="WD40"/>
    <property type="match status" value="5"/>
</dbReference>
<dbReference type="InterPro" id="IPR006594">
    <property type="entry name" value="LisH"/>
</dbReference>
<protein>
    <submittedName>
        <fullName evidence="3">Uncharacterized protein</fullName>
    </submittedName>
</protein>
<feature type="compositionally biased region" description="Polar residues" evidence="2">
    <location>
        <begin position="167"/>
        <end position="178"/>
    </location>
</feature>
<evidence type="ECO:0000256" key="2">
    <source>
        <dbReference type="SAM" id="MobiDB-lite"/>
    </source>
</evidence>
<organism evidence="3 4">
    <name type="scientific">Ficus carica</name>
    <name type="common">Common fig</name>
    <dbReference type="NCBI Taxonomy" id="3494"/>
    <lineage>
        <taxon>Eukaryota</taxon>
        <taxon>Viridiplantae</taxon>
        <taxon>Streptophyta</taxon>
        <taxon>Embryophyta</taxon>
        <taxon>Tracheophyta</taxon>
        <taxon>Spermatophyta</taxon>
        <taxon>Magnoliopsida</taxon>
        <taxon>eudicotyledons</taxon>
        <taxon>Gunneridae</taxon>
        <taxon>Pentapetalae</taxon>
        <taxon>rosids</taxon>
        <taxon>fabids</taxon>
        <taxon>Rosales</taxon>
        <taxon>Moraceae</taxon>
        <taxon>Ficeae</taxon>
        <taxon>Ficus</taxon>
    </lineage>
</organism>
<feature type="compositionally biased region" description="Polar residues" evidence="2">
    <location>
        <begin position="99"/>
        <end position="112"/>
    </location>
</feature>
<feature type="region of interest" description="Disordered" evidence="2">
    <location>
        <begin position="136"/>
        <end position="225"/>
    </location>
</feature>
<feature type="region of interest" description="Disordered" evidence="2">
    <location>
        <begin position="270"/>
        <end position="293"/>
    </location>
</feature>